<dbReference type="EMBL" id="JBIPKE010000014">
    <property type="protein sequence ID" value="MFH6983027.1"/>
    <property type="molecule type" value="Genomic_DNA"/>
</dbReference>
<sequence length="105" mass="11412">MLGLIVGFLAITVTTPITPQLNIEELAQVDNAPTDEEQQPETVLRAFDAIPVTAHVSLTHEFLLIDILTSFESLEEDITAGEEAVCAGSKVLKILFRRIISPNAP</sequence>
<name>A0ABW7N5Y4_9BACT</name>
<accession>A0ABW7N5Y4</accession>
<proteinExistence type="predicted"/>
<protein>
    <submittedName>
        <fullName evidence="1">Uncharacterized protein</fullName>
    </submittedName>
</protein>
<evidence type="ECO:0000313" key="2">
    <source>
        <dbReference type="Proteomes" id="UP001610063"/>
    </source>
</evidence>
<organism evidence="1 2">
    <name type="scientific">Marinoscillum luteum</name>
    <dbReference type="NCBI Taxonomy" id="861051"/>
    <lineage>
        <taxon>Bacteria</taxon>
        <taxon>Pseudomonadati</taxon>
        <taxon>Bacteroidota</taxon>
        <taxon>Cytophagia</taxon>
        <taxon>Cytophagales</taxon>
        <taxon>Reichenbachiellaceae</taxon>
        <taxon>Marinoscillum</taxon>
    </lineage>
</organism>
<gene>
    <name evidence="1" type="ORF">ACHKAR_06235</name>
</gene>
<comment type="caution">
    <text evidence="1">The sequence shown here is derived from an EMBL/GenBank/DDBJ whole genome shotgun (WGS) entry which is preliminary data.</text>
</comment>
<reference evidence="1 2" key="1">
    <citation type="journal article" date="2013" name="Int. J. Syst. Evol. Microbiol.">
        <title>Marinoscillum luteum sp. nov., isolated from marine sediment.</title>
        <authorList>
            <person name="Cha I.T."/>
            <person name="Park S.J."/>
            <person name="Kim S.J."/>
            <person name="Kim J.G."/>
            <person name="Jung M.Y."/>
            <person name="Shin K.S."/>
            <person name="Kwon K.K."/>
            <person name="Yang S.H."/>
            <person name="Seo Y.S."/>
            <person name="Rhee S.K."/>
        </authorList>
    </citation>
    <scope>NUCLEOTIDE SEQUENCE [LARGE SCALE GENOMIC DNA]</scope>
    <source>
        <strain evidence="1 2">KCTC 23939</strain>
    </source>
</reference>
<evidence type="ECO:0000313" key="1">
    <source>
        <dbReference type="EMBL" id="MFH6983027.1"/>
    </source>
</evidence>
<keyword evidence="2" id="KW-1185">Reference proteome</keyword>
<dbReference type="Proteomes" id="UP001610063">
    <property type="component" value="Unassembled WGS sequence"/>
</dbReference>
<dbReference type="RefSeq" id="WP_395416618.1">
    <property type="nucleotide sequence ID" value="NZ_JBIPKE010000014.1"/>
</dbReference>